<evidence type="ECO:0000313" key="2">
    <source>
        <dbReference type="Proteomes" id="UP000005952"/>
    </source>
</evidence>
<dbReference type="KEGG" id="hdt:HYPDE_33518"/>
<reference evidence="1 2" key="1">
    <citation type="journal article" date="2013" name="Genome Announc.">
        <title>Genome sequences for three denitrifying bacterial strains isolated from a uranium- and nitrate-contaminated subsurface environment.</title>
        <authorList>
            <person name="Venkatramanan R."/>
            <person name="Prakash O."/>
            <person name="Woyke T."/>
            <person name="Chain P."/>
            <person name="Goodwin L.A."/>
            <person name="Watson D."/>
            <person name="Brooks S."/>
            <person name="Kostka J.E."/>
            <person name="Green S.J."/>
        </authorList>
    </citation>
    <scope>NUCLEOTIDE SEQUENCE [LARGE SCALE GENOMIC DNA]</scope>
    <source>
        <strain evidence="1 2">1NES1</strain>
    </source>
</reference>
<dbReference type="STRING" id="670307.HYPDE_33518"/>
<proteinExistence type="predicted"/>
<dbReference type="AlphaFoldDB" id="N0BCW5"/>
<gene>
    <name evidence="1" type="ORF">HYPDE_33518</name>
</gene>
<dbReference type="Proteomes" id="UP000005952">
    <property type="component" value="Chromosome"/>
</dbReference>
<dbReference type="EMBL" id="CP005587">
    <property type="protein sequence ID" value="AGK58376.1"/>
    <property type="molecule type" value="Genomic_DNA"/>
</dbReference>
<name>N0BCW5_9HYPH</name>
<dbReference type="HOGENOM" id="CLU_1765557_0_0_5"/>
<keyword evidence="2" id="KW-1185">Reference proteome</keyword>
<organism evidence="1 2">
    <name type="scientific">Hyphomicrobium denitrificans 1NES1</name>
    <dbReference type="NCBI Taxonomy" id="670307"/>
    <lineage>
        <taxon>Bacteria</taxon>
        <taxon>Pseudomonadati</taxon>
        <taxon>Pseudomonadota</taxon>
        <taxon>Alphaproteobacteria</taxon>
        <taxon>Hyphomicrobiales</taxon>
        <taxon>Hyphomicrobiaceae</taxon>
        <taxon>Hyphomicrobium</taxon>
    </lineage>
</organism>
<accession>N0BCW5</accession>
<sequence>MAFAKRPLSARKANLNQFGLRGRAPLAEPMMALRCRTASGMPGAFFHAIAGHAANFRPEEWMSRRFITLLERSAEIRQLIEREENSAAPRSVRLMRLKTLQLQLSESLRELSAKQLIAMASAPSFKPKVVFRDVRSAPTLSRGWLSA</sequence>
<protein>
    <submittedName>
        <fullName evidence="1">Uncharacterized protein</fullName>
    </submittedName>
</protein>
<evidence type="ECO:0000313" key="1">
    <source>
        <dbReference type="EMBL" id="AGK58376.1"/>
    </source>
</evidence>